<comment type="caution">
    <text evidence="1">The sequence shown here is derived from an EMBL/GenBank/DDBJ whole genome shotgun (WGS) entry which is preliminary data.</text>
</comment>
<name>A0ABD6AK55_9EURY</name>
<evidence type="ECO:0000313" key="2">
    <source>
        <dbReference type="Proteomes" id="UP001596545"/>
    </source>
</evidence>
<gene>
    <name evidence="1" type="ORF">ACFQMF_07310</name>
</gene>
<proteinExistence type="predicted"/>
<dbReference type="RefSeq" id="WP_256409479.1">
    <property type="nucleotide sequence ID" value="NZ_JANHDN010000005.1"/>
</dbReference>
<reference evidence="1 2" key="1">
    <citation type="journal article" date="2019" name="Int. J. Syst. Evol. Microbiol.">
        <title>The Global Catalogue of Microorganisms (GCM) 10K type strain sequencing project: providing services to taxonomists for standard genome sequencing and annotation.</title>
        <authorList>
            <consortium name="The Broad Institute Genomics Platform"/>
            <consortium name="The Broad Institute Genome Sequencing Center for Infectious Disease"/>
            <person name="Wu L."/>
            <person name="Ma J."/>
        </authorList>
    </citation>
    <scope>NUCLEOTIDE SEQUENCE [LARGE SCALE GENOMIC DNA]</scope>
    <source>
        <strain evidence="1 2">CGMCC 1.12554</strain>
    </source>
</reference>
<dbReference type="Proteomes" id="UP001596545">
    <property type="component" value="Unassembled WGS sequence"/>
</dbReference>
<accession>A0ABD6AK55</accession>
<dbReference type="AlphaFoldDB" id="A0ABD6AK55"/>
<sequence>MFAFDGGYDPGQASHTILLELRRTIERHPTVQHASGEPPGQFIRVVATLDPAILGSEADEGTLTLRWYAGEAADADPEFAFHYSESSGFDCGWHHEPNPHVDGWAHYQERPAANDEYVYEAISFRSLQPVPLLWEILDRLEARLID</sequence>
<protein>
    <submittedName>
        <fullName evidence="1">Uncharacterized protein</fullName>
    </submittedName>
</protein>
<organism evidence="1 2">
    <name type="scientific">Halorubrum rutilum</name>
    <dbReference type="NCBI Taxonomy" id="1364933"/>
    <lineage>
        <taxon>Archaea</taxon>
        <taxon>Methanobacteriati</taxon>
        <taxon>Methanobacteriota</taxon>
        <taxon>Stenosarchaea group</taxon>
        <taxon>Halobacteria</taxon>
        <taxon>Halobacteriales</taxon>
        <taxon>Haloferacaceae</taxon>
        <taxon>Halorubrum</taxon>
    </lineage>
</organism>
<evidence type="ECO:0000313" key="1">
    <source>
        <dbReference type="EMBL" id="MFC7324387.1"/>
    </source>
</evidence>
<keyword evidence="2" id="KW-1185">Reference proteome</keyword>
<dbReference type="EMBL" id="JBHTBL010000005">
    <property type="protein sequence ID" value="MFC7324387.1"/>
    <property type="molecule type" value="Genomic_DNA"/>
</dbReference>